<feature type="region of interest" description="Disordered" evidence="1">
    <location>
        <begin position="28"/>
        <end position="131"/>
    </location>
</feature>
<dbReference type="EMBL" id="BSQG01000014">
    <property type="protein sequence ID" value="GLU50373.1"/>
    <property type="molecule type" value="Genomic_DNA"/>
</dbReference>
<comment type="caution">
    <text evidence="2">The sequence shown here is derived from an EMBL/GenBank/DDBJ whole genome shotgun (WGS) entry which is preliminary data.</text>
</comment>
<feature type="compositionally biased region" description="Basic and acidic residues" evidence="1">
    <location>
        <begin position="64"/>
        <end position="75"/>
    </location>
</feature>
<name>A0A9W6UL74_9ACTN</name>
<sequence>MGTPTGDQRRALARGKHAVPRVVRLEPSRTRRVQTATTTRPVPWTGAGRDPVHGFRSPDLPAGDADRCHAVEERAGAGVGPPNHRVPTGRPVRAGPGRGLARTRLHFRRADQVTDGSYVKPNPGDVRDFPKTGKQGYWYGEVTGWVV</sequence>
<gene>
    <name evidence="2" type="ORF">Nans01_47240</name>
</gene>
<reference evidence="2" key="1">
    <citation type="submission" date="2023-02" db="EMBL/GenBank/DDBJ databases">
        <title>Nocardiopsis ansamitocini NBRC 112285.</title>
        <authorList>
            <person name="Ichikawa N."/>
            <person name="Sato H."/>
            <person name="Tonouchi N."/>
        </authorList>
    </citation>
    <scope>NUCLEOTIDE SEQUENCE</scope>
    <source>
        <strain evidence="2">NBRC 112285</strain>
    </source>
</reference>
<organism evidence="2 3">
    <name type="scientific">Nocardiopsis ansamitocini</name>
    <dbReference type="NCBI Taxonomy" id="1670832"/>
    <lineage>
        <taxon>Bacteria</taxon>
        <taxon>Bacillati</taxon>
        <taxon>Actinomycetota</taxon>
        <taxon>Actinomycetes</taxon>
        <taxon>Streptosporangiales</taxon>
        <taxon>Nocardiopsidaceae</taxon>
        <taxon>Nocardiopsis</taxon>
    </lineage>
</organism>
<accession>A0A9W6UL74</accession>
<proteinExistence type="predicted"/>
<evidence type="ECO:0000256" key="1">
    <source>
        <dbReference type="SAM" id="MobiDB-lite"/>
    </source>
</evidence>
<evidence type="ECO:0000313" key="2">
    <source>
        <dbReference type="EMBL" id="GLU50373.1"/>
    </source>
</evidence>
<dbReference type="AlphaFoldDB" id="A0A9W6UL74"/>
<keyword evidence="3" id="KW-1185">Reference proteome</keyword>
<dbReference type="Proteomes" id="UP001165092">
    <property type="component" value="Unassembled WGS sequence"/>
</dbReference>
<evidence type="ECO:0000313" key="3">
    <source>
        <dbReference type="Proteomes" id="UP001165092"/>
    </source>
</evidence>
<protein>
    <submittedName>
        <fullName evidence="2">Uncharacterized protein</fullName>
    </submittedName>
</protein>